<proteinExistence type="predicted"/>
<accession>A0A3N0YJA1</accession>
<keyword evidence="3" id="KW-1185">Reference proteome</keyword>
<organism evidence="2 3">
    <name type="scientific">Anabarilius grahami</name>
    <name type="common">Kanglang fish</name>
    <name type="synonym">Barilius grahami</name>
    <dbReference type="NCBI Taxonomy" id="495550"/>
    <lineage>
        <taxon>Eukaryota</taxon>
        <taxon>Metazoa</taxon>
        <taxon>Chordata</taxon>
        <taxon>Craniata</taxon>
        <taxon>Vertebrata</taxon>
        <taxon>Euteleostomi</taxon>
        <taxon>Actinopterygii</taxon>
        <taxon>Neopterygii</taxon>
        <taxon>Teleostei</taxon>
        <taxon>Ostariophysi</taxon>
        <taxon>Cypriniformes</taxon>
        <taxon>Xenocyprididae</taxon>
        <taxon>Xenocypridinae</taxon>
        <taxon>Xenocypridinae incertae sedis</taxon>
        <taxon>Anabarilius</taxon>
    </lineage>
</organism>
<protein>
    <submittedName>
        <fullName evidence="2">Uncharacterized protein</fullName>
    </submittedName>
</protein>
<reference evidence="2 3" key="1">
    <citation type="submission" date="2018-10" db="EMBL/GenBank/DDBJ databases">
        <title>Genome assembly for a Yunnan-Guizhou Plateau 3E fish, Anabarilius grahami (Regan), and its evolutionary and genetic applications.</title>
        <authorList>
            <person name="Jiang W."/>
        </authorList>
    </citation>
    <scope>NUCLEOTIDE SEQUENCE [LARGE SCALE GENOMIC DNA]</scope>
    <source>
        <strain evidence="2">AG-KIZ</strain>
        <tissue evidence="2">Muscle</tissue>
    </source>
</reference>
<dbReference type="OrthoDB" id="8963682at2759"/>
<feature type="compositionally biased region" description="Polar residues" evidence="1">
    <location>
        <begin position="178"/>
        <end position="208"/>
    </location>
</feature>
<comment type="caution">
    <text evidence="2">The sequence shown here is derived from an EMBL/GenBank/DDBJ whole genome shotgun (WGS) entry which is preliminary data.</text>
</comment>
<feature type="compositionally biased region" description="Polar residues" evidence="1">
    <location>
        <begin position="249"/>
        <end position="262"/>
    </location>
</feature>
<gene>
    <name evidence="2" type="ORF">DPX16_6251</name>
</gene>
<feature type="compositionally biased region" description="Low complexity" evidence="1">
    <location>
        <begin position="131"/>
        <end position="142"/>
    </location>
</feature>
<sequence>MGIFLVPVPAKNRQHLPFSKEHSSAVDRLWGFRQDGRPLERYVEEFSELAYLVNWPDAPLNSCFLAGIDEDTIRFSKPACFFSLVENINLILFLNGSDFEIEEVQKESCSPRPVPSETQAAWPVRQPPVSPTYSSSGYSPGVLPDQKPKPPKNRSTAKTRRPKKVASVSSKSPVNSATEQSKSPVNSATEQSKSPVNSAAEQSKSPVNSAAELSKSPVNSATEQPKSPVNSAAEQSKSPVNSAAELSKSPVNSATEQPKSPVNSAAEHLCAINTRTEALHYPIDLWEDVVPNPYITLLHHSLVWMNGAYI</sequence>
<evidence type="ECO:0000313" key="2">
    <source>
        <dbReference type="EMBL" id="ROL46217.1"/>
    </source>
</evidence>
<dbReference type="AlphaFoldDB" id="A0A3N0YJA1"/>
<feature type="compositionally biased region" description="Low complexity" evidence="1">
    <location>
        <begin position="165"/>
        <end position="177"/>
    </location>
</feature>
<name>A0A3N0YJA1_ANAGA</name>
<dbReference type="EMBL" id="RJVU01039986">
    <property type="protein sequence ID" value="ROL46217.1"/>
    <property type="molecule type" value="Genomic_DNA"/>
</dbReference>
<dbReference type="Proteomes" id="UP000281406">
    <property type="component" value="Unassembled WGS sequence"/>
</dbReference>
<feature type="compositionally biased region" description="Polar residues" evidence="1">
    <location>
        <begin position="216"/>
        <end position="241"/>
    </location>
</feature>
<evidence type="ECO:0000256" key="1">
    <source>
        <dbReference type="SAM" id="MobiDB-lite"/>
    </source>
</evidence>
<feature type="region of interest" description="Disordered" evidence="1">
    <location>
        <begin position="107"/>
        <end position="262"/>
    </location>
</feature>
<evidence type="ECO:0000313" key="3">
    <source>
        <dbReference type="Proteomes" id="UP000281406"/>
    </source>
</evidence>
<feature type="compositionally biased region" description="Basic residues" evidence="1">
    <location>
        <begin position="149"/>
        <end position="164"/>
    </location>
</feature>